<organism evidence="1 2">
    <name type="scientific">Carnobacterium iners</name>
    <dbReference type="NCBI Taxonomy" id="1073423"/>
    <lineage>
        <taxon>Bacteria</taxon>
        <taxon>Bacillati</taxon>
        <taxon>Bacillota</taxon>
        <taxon>Bacilli</taxon>
        <taxon>Lactobacillales</taxon>
        <taxon>Carnobacteriaceae</taxon>
        <taxon>Carnobacterium</taxon>
    </lineage>
</organism>
<dbReference type="EMBL" id="FXBJ01000002">
    <property type="protein sequence ID" value="SMH34114.1"/>
    <property type="molecule type" value="Genomic_DNA"/>
</dbReference>
<evidence type="ECO:0000313" key="2">
    <source>
        <dbReference type="Proteomes" id="UP000193435"/>
    </source>
</evidence>
<evidence type="ECO:0000313" key="1">
    <source>
        <dbReference type="EMBL" id="SMH34114.1"/>
    </source>
</evidence>
<dbReference type="STRING" id="1073423.SAMN04488700_1636"/>
<reference evidence="1 2" key="1">
    <citation type="submission" date="2017-04" db="EMBL/GenBank/DDBJ databases">
        <authorList>
            <person name="Afonso C.L."/>
            <person name="Miller P.J."/>
            <person name="Scott M.A."/>
            <person name="Spackman E."/>
            <person name="Goraichik I."/>
            <person name="Dimitrov K.M."/>
            <person name="Suarez D.L."/>
            <person name="Swayne D.E."/>
        </authorList>
    </citation>
    <scope>NUCLEOTIDE SEQUENCE [LARGE SCALE GENOMIC DNA]</scope>
    <source>
        <strain evidence="1 2">LMG26642</strain>
    </source>
</reference>
<dbReference type="Proteomes" id="UP000193435">
    <property type="component" value="Unassembled WGS sequence"/>
</dbReference>
<keyword evidence="2" id="KW-1185">Reference proteome</keyword>
<dbReference type="AlphaFoldDB" id="A0A1X7NAL2"/>
<gene>
    <name evidence="1" type="ORF">SAMN04488700_1636</name>
</gene>
<sequence>MILSHFMYRGNYLNNQTTAYYNYLSKKITPLEVSTYFTMKLF</sequence>
<name>A0A1X7NAL2_9LACT</name>
<accession>A0A1X7NAL2</accession>
<protein>
    <submittedName>
        <fullName evidence="1">Uncharacterized protein</fullName>
    </submittedName>
</protein>
<proteinExistence type="predicted"/>